<protein>
    <submittedName>
        <fullName evidence="3 4">Protein N-lysine methyltransferase METTL21A</fullName>
    </submittedName>
</protein>
<evidence type="ECO:0000256" key="1">
    <source>
        <dbReference type="SAM" id="MobiDB-lite"/>
    </source>
</evidence>
<proteinExistence type="predicted"/>
<dbReference type="GO" id="GO:0008276">
    <property type="term" value="F:protein methyltransferase activity"/>
    <property type="evidence" value="ECO:0000318"/>
    <property type="project" value="GO_Central"/>
</dbReference>
<dbReference type="AlphaFoldDB" id="A0A9R0IQX4"/>
<keyword evidence="3 4" id="KW-0808">Transferase</keyword>
<dbReference type="GO" id="GO:0032259">
    <property type="term" value="P:methylation"/>
    <property type="evidence" value="ECO:0007669"/>
    <property type="project" value="UniProtKB-KW"/>
</dbReference>
<dbReference type="PANTHER" id="PTHR14614:SF98">
    <property type="entry name" value="S-ADENOSYL-L-METHIONINE-DEPENDENT METHYLTRANSFERASES SUPERFAMILY PROTEIN"/>
    <property type="match status" value="1"/>
</dbReference>
<dbReference type="OrthoDB" id="413520at2759"/>
<evidence type="ECO:0000313" key="2">
    <source>
        <dbReference type="Proteomes" id="UP000813463"/>
    </source>
</evidence>
<dbReference type="GeneID" id="110792872"/>
<dbReference type="Proteomes" id="UP000813463">
    <property type="component" value="Chromosome 2"/>
</dbReference>
<evidence type="ECO:0000313" key="3">
    <source>
        <dbReference type="RefSeq" id="XP_021853382.1"/>
    </source>
</evidence>
<dbReference type="Gene3D" id="3.40.50.150">
    <property type="entry name" value="Vaccinia Virus protein VP39"/>
    <property type="match status" value="1"/>
</dbReference>
<dbReference type="InterPro" id="IPR019410">
    <property type="entry name" value="Methyltransf_16"/>
</dbReference>
<dbReference type="CDD" id="cd02440">
    <property type="entry name" value="AdoMet_MTases"/>
    <property type="match status" value="1"/>
</dbReference>
<evidence type="ECO:0000313" key="4">
    <source>
        <dbReference type="RefSeq" id="XP_021853383.1"/>
    </source>
</evidence>
<dbReference type="RefSeq" id="XP_021853382.1">
    <property type="nucleotide sequence ID" value="XM_021997690.1"/>
</dbReference>
<dbReference type="PANTHER" id="PTHR14614">
    <property type="entry name" value="HEPATOCELLULAR CARCINOMA-ASSOCIATED ANTIGEN"/>
    <property type="match status" value="1"/>
</dbReference>
<dbReference type="Pfam" id="PF10294">
    <property type="entry name" value="Methyltransf_16"/>
    <property type="match status" value="1"/>
</dbReference>
<dbReference type="RefSeq" id="XP_021853383.1">
    <property type="nucleotide sequence ID" value="XM_021997691.1"/>
</dbReference>
<reference evidence="2" key="1">
    <citation type="journal article" date="2021" name="Nat. Commun.">
        <title>Genomic analyses provide insights into spinach domestication and the genetic basis of agronomic traits.</title>
        <authorList>
            <person name="Cai X."/>
            <person name="Sun X."/>
            <person name="Xu C."/>
            <person name="Sun H."/>
            <person name="Wang X."/>
            <person name="Ge C."/>
            <person name="Zhang Z."/>
            <person name="Wang Q."/>
            <person name="Fei Z."/>
            <person name="Jiao C."/>
            <person name="Wang Q."/>
        </authorList>
    </citation>
    <scope>NUCLEOTIDE SEQUENCE [LARGE SCALE GENOMIC DNA]</scope>
    <source>
        <strain evidence="2">cv. Varoflay</strain>
    </source>
</reference>
<reference evidence="3 4" key="2">
    <citation type="submission" date="2025-04" db="UniProtKB">
        <authorList>
            <consortium name="RefSeq"/>
        </authorList>
    </citation>
    <scope>IDENTIFICATION</scope>
</reference>
<feature type="compositionally biased region" description="Basic and acidic residues" evidence="1">
    <location>
        <begin position="246"/>
        <end position="257"/>
    </location>
</feature>
<keyword evidence="3 4" id="KW-0489">Methyltransferase</keyword>
<dbReference type="SUPFAM" id="SSF53335">
    <property type="entry name" value="S-adenosyl-L-methionine-dependent methyltransferases"/>
    <property type="match status" value="1"/>
</dbReference>
<feature type="region of interest" description="Disordered" evidence="1">
    <location>
        <begin position="246"/>
        <end position="275"/>
    </location>
</feature>
<dbReference type="InterPro" id="IPR029063">
    <property type="entry name" value="SAM-dependent_MTases_sf"/>
</dbReference>
<keyword evidence="2" id="KW-1185">Reference proteome</keyword>
<dbReference type="KEGG" id="soe:110792872"/>
<accession>A0A9R0IQX4</accession>
<name>A0A9R0IQX4_SPIOL</name>
<gene>
    <name evidence="3 4" type="primary">LOC110792872</name>
</gene>
<sequence length="306" mass="34034">MESDRLNLPDTSVVTIDLLGHQLQFSQDPNSKHLGTTVWDASMVFAKYLERNSRKGRFCPSKLKGKRVIELGAGCGVAGFGMAMLGCEVVTTDQKEVLPLLQRNVKRNTSRIMQAIANSDSFGSIKVAELDWGNNDHIQAVDPPYDYVIGTDVVYAEHLLDPLLQTIHALSGPRTTVVLGYEIRSTSVHEQMLQMWKNNFDVKTVPRTKMDIKYQHPSIQLYLMGQKFSSGIALAADQEKKQAAEFLERESNPREGKTSGVDEVGSEKNDIGCSDSTGLSSRDLTDWEVRRCGAMAARLLRDVKIN</sequence>
<organism evidence="2 4">
    <name type="scientific">Spinacia oleracea</name>
    <name type="common">Spinach</name>
    <dbReference type="NCBI Taxonomy" id="3562"/>
    <lineage>
        <taxon>Eukaryota</taxon>
        <taxon>Viridiplantae</taxon>
        <taxon>Streptophyta</taxon>
        <taxon>Embryophyta</taxon>
        <taxon>Tracheophyta</taxon>
        <taxon>Spermatophyta</taxon>
        <taxon>Magnoliopsida</taxon>
        <taxon>eudicotyledons</taxon>
        <taxon>Gunneridae</taxon>
        <taxon>Pentapetalae</taxon>
        <taxon>Caryophyllales</taxon>
        <taxon>Chenopodiaceae</taxon>
        <taxon>Chenopodioideae</taxon>
        <taxon>Anserineae</taxon>
        <taxon>Spinacia</taxon>
    </lineage>
</organism>